<gene>
    <name evidence="6" type="ORF">FDP41_002862</name>
</gene>
<evidence type="ECO:0000256" key="3">
    <source>
        <dbReference type="ARBA" id="ARBA00023128"/>
    </source>
</evidence>
<comment type="subcellular location">
    <subcellularLocation>
        <location evidence="1">Mitochondrion</location>
    </subcellularLocation>
</comment>
<dbReference type="PRINTS" id="PR00721">
    <property type="entry name" value="STOMATIN"/>
</dbReference>
<dbReference type="Pfam" id="PF16200">
    <property type="entry name" value="Band_7_C"/>
    <property type="match status" value="1"/>
</dbReference>
<dbReference type="FunFam" id="3.30.479.30:FF:000004">
    <property type="entry name" value="Putative membrane protease family, stomatin"/>
    <property type="match status" value="1"/>
</dbReference>
<feature type="compositionally biased region" description="Low complexity" evidence="4">
    <location>
        <begin position="419"/>
        <end position="440"/>
    </location>
</feature>
<evidence type="ECO:0000259" key="5">
    <source>
        <dbReference type="SMART" id="SM00244"/>
    </source>
</evidence>
<evidence type="ECO:0000256" key="1">
    <source>
        <dbReference type="ARBA" id="ARBA00004173"/>
    </source>
</evidence>
<comment type="caution">
    <text evidence="6">The sequence shown here is derived from an EMBL/GenBank/DDBJ whole genome shotgun (WGS) entry which is preliminary data.</text>
</comment>
<evidence type="ECO:0000256" key="4">
    <source>
        <dbReference type="SAM" id="MobiDB-lite"/>
    </source>
</evidence>
<dbReference type="VEuPathDB" id="AmoebaDB:NF0125960"/>
<dbReference type="GO" id="GO:0005739">
    <property type="term" value="C:mitochondrion"/>
    <property type="evidence" value="ECO:0007669"/>
    <property type="project" value="UniProtKB-SubCell"/>
</dbReference>
<dbReference type="SUPFAM" id="SSF117892">
    <property type="entry name" value="Band 7/SPFH domain"/>
    <property type="match status" value="1"/>
</dbReference>
<dbReference type="OMA" id="AENPIFA"/>
<sequence>MLRQCSKTLSRRLISSNNNNNYGVISKKVIGSSSAKNDLFGKHSLGSMMLFQNEMTSKMMMRGYQFNAKEFTVGGNISTHGAIPGLQISNTESYSERLRTTLLSPIVIVPHAEQWVVERFGRYCKTLDSGIHFLIPLLDTIAYKHTTKEIILEVNKQTAITKDNVQLNLDGVLYTRITDAYKASYEIEKPFVAIMNLAQTTMRSEIGKITLDNTFAERQHLNEKIVQGIEKIASGWGISIQRYEIRDIQVPSQIKQAMDLEAEAERKKRKTVLDSLAEKEAQENVAKGRKTAVELVSEANMIEEMNLAKGRAFAVKAAAEAYAEAIERLAAAISHENGEKAVALKIAENYIEQFGRLAKAGNTVIIPSNVSDVSSQVTQAITIFDKIFNQSNKKLEISKDEALLRLKEMSGIQEPTTETKASTTPAEKPATTPTSTAAKK</sequence>
<keyword evidence="7" id="KW-1185">Reference proteome</keyword>
<feature type="region of interest" description="Disordered" evidence="4">
    <location>
        <begin position="408"/>
        <end position="440"/>
    </location>
</feature>
<dbReference type="GeneID" id="68110080"/>
<evidence type="ECO:0000256" key="2">
    <source>
        <dbReference type="ARBA" id="ARBA00008164"/>
    </source>
</evidence>
<dbReference type="RefSeq" id="XP_044563060.1">
    <property type="nucleotide sequence ID" value="XM_044706103.1"/>
</dbReference>
<dbReference type="CDD" id="cd08829">
    <property type="entry name" value="SPFH_paraslipin"/>
    <property type="match status" value="1"/>
</dbReference>
<evidence type="ECO:0000313" key="7">
    <source>
        <dbReference type="Proteomes" id="UP000444721"/>
    </source>
</evidence>
<dbReference type="OrthoDB" id="434619at2759"/>
<dbReference type="Proteomes" id="UP000444721">
    <property type="component" value="Unassembled WGS sequence"/>
</dbReference>
<dbReference type="SMART" id="SM00244">
    <property type="entry name" value="PHB"/>
    <property type="match status" value="1"/>
</dbReference>
<dbReference type="PANTHER" id="PTHR43327">
    <property type="entry name" value="STOMATIN-LIKE PROTEIN 2, MITOCHONDRIAL"/>
    <property type="match status" value="1"/>
</dbReference>
<dbReference type="GO" id="GO:0098552">
    <property type="term" value="C:side of membrane"/>
    <property type="evidence" value="ECO:0007669"/>
    <property type="project" value="UniProtKB-ARBA"/>
</dbReference>
<dbReference type="InterPro" id="IPR036013">
    <property type="entry name" value="Band_7/SPFH_dom_sf"/>
</dbReference>
<dbReference type="EMBL" id="VFQX01000030">
    <property type="protein sequence ID" value="KAF0978347.1"/>
    <property type="molecule type" value="Genomic_DNA"/>
</dbReference>
<reference evidence="6 7" key="1">
    <citation type="journal article" date="2019" name="Sci. Rep.">
        <title>Nanopore sequencing improves the draft genome of the human pathogenic amoeba Naegleria fowleri.</title>
        <authorList>
            <person name="Liechti N."/>
            <person name="Schurch N."/>
            <person name="Bruggmann R."/>
            <person name="Wittwer M."/>
        </authorList>
    </citation>
    <scope>NUCLEOTIDE SEQUENCE [LARGE SCALE GENOMIC DNA]</scope>
    <source>
        <strain evidence="6 7">ATCC 30894</strain>
    </source>
</reference>
<dbReference type="InterPro" id="IPR050710">
    <property type="entry name" value="Band7/mec-2_domain"/>
</dbReference>
<keyword evidence="3" id="KW-0496">Mitochondrion</keyword>
<evidence type="ECO:0000313" key="6">
    <source>
        <dbReference type="EMBL" id="KAF0978347.1"/>
    </source>
</evidence>
<dbReference type="InterPro" id="IPR001107">
    <property type="entry name" value="Band_7"/>
</dbReference>
<dbReference type="InterPro" id="IPR032435">
    <property type="entry name" value="STML2-like_C"/>
</dbReference>
<comment type="similarity">
    <text evidence="2">Belongs to the band 7/mec-2 family.</text>
</comment>
<protein>
    <recommendedName>
        <fullName evidence="5">Band 7 domain-containing protein</fullName>
    </recommendedName>
</protein>
<dbReference type="AlphaFoldDB" id="A0A6A5BMT5"/>
<dbReference type="Gene3D" id="3.30.479.30">
    <property type="entry name" value="Band 7 domain"/>
    <property type="match status" value="1"/>
</dbReference>
<dbReference type="Pfam" id="PF01145">
    <property type="entry name" value="Band_7"/>
    <property type="match status" value="1"/>
</dbReference>
<accession>A0A6A5BMT5</accession>
<dbReference type="VEuPathDB" id="AmoebaDB:FDP41_002862"/>
<proteinExistence type="inferred from homology"/>
<dbReference type="InterPro" id="IPR001972">
    <property type="entry name" value="Stomatin_HflK_fam"/>
</dbReference>
<dbReference type="GO" id="GO:0005886">
    <property type="term" value="C:plasma membrane"/>
    <property type="evidence" value="ECO:0007669"/>
    <property type="project" value="UniProtKB-ARBA"/>
</dbReference>
<feature type="domain" description="Band 7" evidence="5">
    <location>
        <begin position="104"/>
        <end position="262"/>
    </location>
</feature>
<dbReference type="VEuPathDB" id="AmoebaDB:NfTy_056020"/>
<dbReference type="PANTHER" id="PTHR43327:SF10">
    <property type="entry name" value="STOMATIN-LIKE PROTEIN 2, MITOCHONDRIAL"/>
    <property type="match status" value="1"/>
</dbReference>
<organism evidence="6 7">
    <name type="scientific">Naegleria fowleri</name>
    <name type="common">Brain eating amoeba</name>
    <dbReference type="NCBI Taxonomy" id="5763"/>
    <lineage>
        <taxon>Eukaryota</taxon>
        <taxon>Discoba</taxon>
        <taxon>Heterolobosea</taxon>
        <taxon>Tetramitia</taxon>
        <taxon>Eutetramitia</taxon>
        <taxon>Vahlkampfiidae</taxon>
        <taxon>Naegleria</taxon>
    </lineage>
</organism>
<name>A0A6A5BMT5_NAEFO</name>